<dbReference type="AlphaFoldDB" id="N1JBA2"/>
<feature type="chain" id="PRO_5004106765" evidence="1">
    <location>
        <begin position="22"/>
        <end position="121"/>
    </location>
</feature>
<dbReference type="HOGENOM" id="CLU_1981285_0_0_1"/>
<keyword evidence="1" id="KW-0732">Signal</keyword>
<comment type="caution">
    <text evidence="2">The sequence shown here is derived from an EMBL/GenBank/DDBJ whole genome shotgun (WGS) entry which is preliminary data.</text>
</comment>
<evidence type="ECO:0000256" key="1">
    <source>
        <dbReference type="SAM" id="SignalP"/>
    </source>
</evidence>
<sequence>MKIFSLISLAAILSHLTPAIALSGYKCKDKVIGLVPIQQFLDDSFGTSQLPPYPGPRNKIFLSGYFHVNLQFPSGVVDVKFEVAANSNKEVIYVKAFVLGQEIKCTPTNQKPDFNERLKRA</sequence>
<feature type="signal peptide" evidence="1">
    <location>
        <begin position="1"/>
        <end position="21"/>
    </location>
</feature>
<reference evidence="2 3" key="1">
    <citation type="journal article" date="2010" name="Science">
        <title>Genome expansion and gene loss in powdery mildew fungi reveal tradeoffs in extreme parasitism.</title>
        <authorList>
            <person name="Spanu P.D."/>
            <person name="Abbott J.C."/>
            <person name="Amselem J."/>
            <person name="Burgis T.A."/>
            <person name="Soanes D.M."/>
            <person name="Stueber K."/>
            <person name="Ver Loren van Themaat E."/>
            <person name="Brown J.K.M."/>
            <person name="Butcher S.A."/>
            <person name="Gurr S.J."/>
            <person name="Lebrun M.-H."/>
            <person name="Ridout C.J."/>
            <person name="Schulze-Lefert P."/>
            <person name="Talbot N.J."/>
            <person name="Ahmadinejad N."/>
            <person name="Ametz C."/>
            <person name="Barton G.R."/>
            <person name="Benjdia M."/>
            <person name="Bidzinski P."/>
            <person name="Bindschedler L.V."/>
            <person name="Both M."/>
            <person name="Brewer M.T."/>
            <person name="Cadle-Davidson L."/>
            <person name="Cadle-Davidson M.M."/>
            <person name="Collemare J."/>
            <person name="Cramer R."/>
            <person name="Frenkel O."/>
            <person name="Godfrey D."/>
            <person name="Harriman J."/>
            <person name="Hoede C."/>
            <person name="King B.C."/>
            <person name="Klages S."/>
            <person name="Kleemann J."/>
            <person name="Knoll D."/>
            <person name="Koti P.S."/>
            <person name="Kreplak J."/>
            <person name="Lopez-Ruiz F.J."/>
            <person name="Lu X."/>
            <person name="Maekawa T."/>
            <person name="Mahanil S."/>
            <person name="Micali C."/>
            <person name="Milgroom M.G."/>
            <person name="Montana G."/>
            <person name="Noir S."/>
            <person name="O'Connell R.J."/>
            <person name="Oberhaensli S."/>
            <person name="Parlange F."/>
            <person name="Pedersen C."/>
            <person name="Quesneville H."/>
            <person name="Reinhardt R."/>
            <person name="Rott M."/>
            <person name="Sacristan S."/>
            <person name="Schmidt S.M."/>
            <person name="Schoen M."/>
            <person name="Skamnioti P."/>
            <person name="Sommer H."/>
            <person name="Stephens A."/>
            <person name="Takahara H."/>
            <person name="Thordal-Christensen H."/>
            <person name="Vigouroux M."/>
            <person name="Wessling R."/>
            <person name="Wicker T."/>
            <person name="Panstruga R."/>
        </authorList>
    </citation>
    <scope>NUCLEOTIDE SEQUENCE [LARGE SCALE GENOMIC DNA]</scope>
    <source>
        <strain evidence="2">DH14</strain>
    </source>
</reference>
<gene>
    <name evidence="2" type="ORF">BGHDH14_bgh04018</name>
</gene>
<keyword evidence="3" id="KW-1185">Reference proteome</keyword>
<evidence type="ECO:0000313" key="3">
    <source>
        <dbReference type="Proteomes" id="UP000015441"/>
    </source>
</evidence>
<proteinExistence type="predicted"/>
<dbReference type="EMBL" id="CAUH01004024">
    <property type="protein sequence ID" value="CCU78506.1"/>
    <property type="molecule type" value="Genomic_DNA"/>
</dbReference>
<accession>N1JBA2</accession>
<organism evidence="2 3">
    <name type="scientific">Blumeria graminis f. sp. hordei (strain DH14)</name>
    <name type="common">Barley powdery mildew</name>
    <name type="synonym">Oidium monilioides f. sp. hordei</name>
    <dbReference type="NCBI Taxonomy" id="546991"/>
    <lineage>
        <taxon>Eukaryota</taxon>
        <taxon>Fungi</taxon>
        <taxon>Dikarya</taxon>
        <taxon>Ascomycota</taxon>
        <taxon>Pezizomycotina</taxon>
        <taxon>Leotiomycetes</taxon>
        <taxon>Erysiphales</taxon>
        <taxon>Erysiphaceae</taxon>
        <taxon>Blumeria</taxon>
        <taxon>Blumeria hordei</taxon>
    </lineage>
</organism>
<name>N1JBA2_BLUG1</name>
<dbReference type="Proteomes" id="UP000015441">
    <property type="component" value="Unassembled WGS sequence"/>
</dbReference>
<protein>
    <submittedName>
        <fullName evidence="2">Putative candidate secreted effector protein</fullName>
    </submittedName>
</protein>
<dbReference type="InParanoid" id="N1JBA2"/>
<evidence type="ECO:0000313" key="2">
    <source>
        <dbReference type="EMBL" id="CCU78506.1"/>
    </source>
</evidence>